<comment type="catalytic activity">
    <reaction evidence="6">
        <text>L-threonylcarbamoyladenylate + adenosine(37) in tRNA = N(6)-L-threonylcarbamoyladenosine(37) in tRNA + AMP + H(+)</text>
        <dbReference type="Rhea" id="RHEA:37059"/>
        <dbReference type="Rhea" id="RHEA-COMP:10162"/>
        <dbReference type="Rhea" id="RHEA-COMP:10163"/>
        <dbReference type="ChEBI" id="CHEBI:15378"/>
        <dbReference type="ChEBI" id="CHEBI:73682"/>
        <dbReference type="ChEBI" id="CHEBI:74411"/>
        <dbReference type="ChEBI" id="CHEBI:74418"/>
        <dbReference type="ChEBI" id="CHEBI:456215"/>
        <dbReference type="EC" id="2.3.1.234"/>
    </reaction>
</comment>
<protein>
    <recommendedName>
        <fullName evidence="1">N(6)-L-threonylcarbamoyladenine synthase</fullName>
        <ecNumber evidence="1">2.3.1.234</ecNumber>
    </recommendedName>
</protein>
<accession>A0A381RWC9</accession>
<organism evidence="8">
    <name type="scientific">marine metagenome</name>
    <dbReference type="NCBI Taxonomy" id="408172"/>
    <lineage>
        <taxon>unclassified sequences</taxon>
        <taxon>metagenomes</taxon>
        <taxon>ecological metagenomes</taxon>
    </lineage>
</organism>
<keyword evidence="2" id="KW-0808">Transferase</keyword>
<keyword evidence="5" id="KW-0012">Acyltransferase</keyword>
<dbReference type="PANTHER" id="PTHR11735">
    <property type="entry name" value="TRNA N6-ADENOSINE THREONYLCARBAMOYLTRANSFERASE"/>
    <property type="match status" value="1"/>
</dbReference>
<evidence type="ECO:0000313" key="8">
    <source>
        <dbReference type="EMBL" id="SUZ94287.1"/>
    </source>
</evidence>
<dbReference type="EMBL" id="UINC01002221">
    <property type="protein sequence ID" value="SUZ94287.1"/>
    <property type="molecule type" value="Genomic_DNA"/>
</dbReference>
<evidence type="ECO:0000259" key="7">
    <source>
        <dbReference type="Pfam" id="PF00814"/>
    </source>
</evidence>
<dbReference type="GO" id="GO:0046872">
    <property type="term" value="F:metal ion binding"/>
    <property type="evidence" value="ECO:0007669"/>
    <property type="project" value="UniProtKB-KW"/>
</dbReference>
<name>A0A381RWC9_9ZZZZ</name>
<proteinExistence type="predicted"/>
<dbReference type="PANTHER" id="PTHR11735:SF11">
    <property type="entry name" value="TRNA THREONYLCARBAMOYLADENOSINE BIOSYNTHESIS PROTEIN TSAB"/>
    <property type="match status" value="1"/>
</dbReference>
<keyword evidence="4" id="KW-0479">Metal-binding</keyword>
<dbReference type="GO" id="GO:0002949">
    <property type="term" value="P:tRNA threonylcarbamoyladenosine modification"/>
    <property type="evidence" value="ECO:0007669"/>
    <property type="project" value="InterPro"/>
</dbReference>
<dbReference type="InterPro" id="IPR043129">
    <property type="entry name" value="ATPase_NBD"/>
</dbReference>
<keyword evidence="3" id="KW-0819">tRNA processing</keyword>
<sequence>MAIETATEICGVSYIEDDNVIATVEENIPRQHAKSLPLFYEKLVADTGLKLSSLDGIAISIGPGSFTGLRIGLSYSKGLAFGQGLPLIPVPTLRALMDSGGEYSGAGLALLYSHRDIVYAQKFSCENGSVPQNDPSPYQWKDIEQNVKKMDHVVHWGCNQFIDDLKHIKEGNPSAEIVSILAHQHFDEWVIYKPYDLVPNYISPFEVGKRKH</sequence>
<evidence type="ECO:0000256" key="2">
    <source>
        <dbReference type="ARBA" id="ARBA00022679"/>
    </source>
</evidence>
<dbReference type="NCBIfam" id="TIGR03725">
    <property type="entry name" value="T6A_YeaZ"/>
    <property type="match status" value="1"/>
</dbReference>
<evidence type="ECO:0000256" key="5">
    <source>
        <dbReference type="ARBA" id="ARBA00023315"/>
    </source>
</evidence>
<gene>
    <name evidence="8" type="ORF">METZ01_LOCUS47141</name>
</gene>
<dbReference type="PRINTS" id="PR00789">
    <property type="entry name" value="OSIALOPTASE"/>
</dbReference>
<evidence type="ECO:0000256" key="4">
    <source>
        <dbReference type="ARBA" id="ARBA00022723"/>
    </source>
</evidence>
<evidence type="ECO:0000256" key="1">
    <source>
        <dbReference type="ARBA" id="ARBA00012156"/>
    </source>
</evidence>
<dbReference type="AlphaFoldDB" id="A0A381RWC9"/>
<dbReference type="Gene3D" id="3.30.420.40">
    <property type="match status" value="2"/>
</dbReference>
<dbReference type="EC" id="2.3.1.234" evidence="1"/>
<dbReference type="Pfam" id="PF00814">
    <property type="entry name" value="TsaD"/>
    <property type="match status" value="1"/>
</dbReference>
<dbReference type="InterPro" id="IPR022496">
    <property type="entry name" value="T6A_TsaB"/>
</dbReference>
<evidence type="ECO:0000256" key="3">
    <source>
        <dbReference type="ARBA" id="ARBA00022694"/>
    </source>
</evidence>
<dbReference type="GO" id="GO:0061711">
    <property type="term" value="F:tRNA N(6)-L-threonylcarbamoyladenine synthase activity"/>
    <property type="evidence" value="ECO:0007669"/>
    <property type="project" value="UniProtKB-EC"/>
</dbReference>
<dbReference type="InterPro" id="IPR000905">
    <property type="entry name" value="Gcp-like_dom"/>
</dbReference>
<dbReference type="CDD" id="cd24032">
    <property type="entry name" value="ASKHA_NBD_TsaB"/>
    <property type="match status" value="1"/>
</dbReference>
<evidence type="ECO:0000256" key="6">
    <source>
        <dbReference type="ARBA" id="ARBA00048117"/>
    </source>
</evidence>
<feature type="domain" description="Gcp-like" evidence="7">
    <location>
        <begin position="29"/>
        <end position="102"/>
    </location>
</feature>
<dbReference type="GO" id="GO:0005829">
    <property type="term" value="C:cytosol"/>
    <property type="evidence" value="ECO:0007669"/>
    <property type="project" value="TreeGrafter"/>
</dbReference>
<reference evidence="8" key="1">
    <citation type="submission" date="2018-05" db="EMBL/GenBank/DDBJ databases">
        <authorList>
            <person name="Lanie J.A."/>
            <person name="Ng W.-L."/>
            <person name="Kazmierczak K.M."/>
            <person name="Andrzejewski T.M."/>
            <person name="Davidsen T.M."/>
            <person name="Wayne K.J."/>
            <person name="Tettelin H."/>
            <person name="Glass J.I."/>
            <person name="Rusch D."/>
            <person name="Podicherti R."/>
            <person name="Tsui H.-C.T."/>
            <person name="Winkler M.E."/>
        </authorList>
    </citation>
    <scope>NUCLEOTIDE SEQUENCE</scope>
</reference>
<dbReference type="SUPFAM" id="SSF53067">
    <property type="entry name" value="Actin-like ATPase domain"/>
    <property type="match status" value="1"/>
</dbReference>
<dbReference type="InterPro" id="IPR017861">
    <property type="entry name" value="KAE1/TsaD"/>
</dbReference>